<organism evidence="2 3">
    <name type="scientific">Suillus plorans</name>
    <dbReference type="NCBI Taxonomy" id="116603"/>
    <lineage>
        <taxon>Eukaryota</taxon>
        <taxon>Fungi</taxon>
        <taxon>Dikarya</taxon>
        <taxon>Basidiomycota</taxon>
        <taxon>Agaricomycotina</taxon>
        <taxon>Agaricomycetes</taxon>
        <taxon>Agaricomycetidae</taxon>
        <taxon>Boletales</taxon>
        <taxon>Suillineae</taxon>
        <taxon>Suillaceae</taxon>
        <taxon>Suillus</taxon>
    </lineage>
</organism>
<dbReference type="EMBL" id="JABBWE010000026">
    <property type="protein sequence ID" value="KAG1794444.1"/>
    <property type="molecule type" value="Genomic_DNA"/>
</dbReference>
<name>A0A9P7ASB6_9AGAM</name>
<dbReference type="OrthoDB" id="10453574at2759"/>
<feature type="transmembrane region" description="Helical" evidence="1">
    <location>
        <begin position="34"/>
        <end position="52"/>
    </location>
</feature>
<dbReference type="GeneID" id="64593855"/>
<feature type="transmembrane region" description="Helical" evidence="1">
    <location>
        <begin position="61"/>
        <end position="79"/>
    </location>
</feature>
<gene>
    <name evidence="2" type="ORF">HD556DRAFT_1308141</name>
</gene>
<dbReference type="Proteomes" id="UP000719766">
    <property type="component" value="Unassembled WGS sequence"/>
</dbReference>
<evidence type="ECO:0000313" key="3">
    <source>
        <dbReference type="Proteomes" id="UP000719766"/>
    </source>
</evidence>
<evidence type="ECO:0000313" key="2">
    <source>
        <dbReference type="EMBL" id="KAG1794444.1"/>
    </source>
</evidence>
<keyword evidence="3" id="KW-1185">Reference proteome</keyword>
<dbReference type="AlphaFoldDB" id="A0A9P7ASB6"/>
<keyword evidence="1" id="KW-0472">Membrane</keyword>
<protein>
    <submittedName>
        <fullName evidence="2">Uncharacterized protein</fullName>
    </submittedName>
</protein>
<keyword evidence="1" id="KW-0812">Transmembrane</keyword>
<comment type="caution">
    <text evidence="2">The sequence shown here is derived from an EMBL/GenBank/DDBJ whole genome shotgun (WGS) entry which is preliminary data.</text>
</comment>
<dbReference type="RefSeq" id="XP_041160611.1">
    <property type="nucleotide sequence ID" value="XM_041300091.1"/>
</dbReference>
<proteinExistence type="predicted"/>
<reference evidence="2" key="1">
    <citation type="journal article" date="2020" name="New Phytol.">
        <title>Comparative genomics reveals dynamic genome evolution in host specialist ectomycorrhizal fungi.</title>
        <authorList>
            <person name="Lofgren L.A."/>
            <person name="Nguyen N.H."/>
            <person name="Vilgalys R."/>
            <person name="Ruytinx J."/>
            <person name="Liao H.L."/>
            <person name="Branco S."/>
            <person name="Kuo A."/>
            <person name="LaButti K."/>
            <person name="Lipzen A."/>
            <person name="Andreopoulos W."/>
            <person name="Pangilinan J."/>
            <person name="Riley R."/>
            <person name="Hundley H."/>
            <person name="Na H."/>
            <person name="Barry K."/>
            <person name="Grigoriev I.V."/>
            <person name="Stajich J.E."/>
            <person name="Kennedy P.G."/>
        </authorList>
    </citation>
    <scope>NUCLEOTIDE SEQUENCE</scope>
    <source>
        <strain evidence="2">S12</strain>
    </source>
</reference>
<evidence type="ECO:0000256" key="1">
    <source>
        <dbReference type="SAM" id="Phobius"/>
    </source>
</evidence>
<accession>A0A9P7ASB6</accession>
<feature type="transmembrane region" description="Helical" evidence="1">
    <location>
        <begin position="12"/>
        <end position="28"/>
    </location>
</feature>
<sequence length="137" mass="15734">MSTFMRTSPTQWFTVRCSMCFLCVLFHVSPAARFGARIFAQCVFSVSCFMSLPRLDSVRGFLLNVLVFPLYLLMSLWFWGLISAVHTTCEWFPLLNLGASICGAYHLFSSECMASVRRGPLIEVVHFPNFFFMWFAL</sequence>
<keyword evidence="1" id="KW-1133">Transmembrane helix</keyword>
<feature type="transmembrane region" description="Helical" evidence="1">
    <location>
        <begin position="91"/>
        <end position="108"/>
    </location>
</feature>